<protein>
    <submittedName>
        <fullName evidence="2">Uncharacterized protein</fullName>
    </submittedName>
</protein>
<reference evidence="2" key="2">
    <citation type="submission" date="2025-09" db="UniProtKB">
        <authorList>
            <consortium name="Ensembl"/>
        </authorList>
    </citation>
    <scope>IDENTIFICATION</scope>
</reference>
<dbReference type="Ensembl" id="ENSDNVT00000032699.1">
    <property type="protein sequence ID" value="ENSDNVP00000027084.1"/>
    <property type="gene ID" value="ENSDNVG00000018815.1"/>
</dbReference>
<reference evidence="2" key="1">
    <citation type="submission" date="2025-08" db="UniProtKB">
        <authorList>
            <consortium name="Ensembl"/>
        </authorList>
    </citation>
    <scope>IDENTIFICATION</scope>
</reference>
<feature type="compositionally biased region" description="Polar residues" evidence="1">
    <location>
        <begin position="72"/>
        <end position="91"/>
    </location>
</feature>
<feature type="region of interest" description="Disordered" evidence="1">
    <location>
        <begin position="57"/>
        <end position="112"/>
    </location>
</feature>
<keyword evidence="3" id="KW-1185">Reference proteome</keyword>
<evidence type="ECO:0000313" key="2">
    <source>
        <dbReference type="Ensembl" id="ENSDNVP00000027084.1"/>
    </source>
</evidence>
<proteinExistence type="predicted"/>
<name>A0A8C4KUR3_DRONO</name>
<dbReference type="AlphaFoldDB" id="A0A8C4KUR3"/>
<evidence type="ECO:0000256" key="1">
    <source>
        <dbReference type="SAM" id="MobiDB-lite"/>
    </source>
</evidence>
<organism evidence="2 3">
    <name type="scientific">Dromaius novaehollandiae</name>
    <name type="common">Emu</name>
    <dbReference type="NCBI Taxonomy" id="8790"/>
    <lineage>
        <taxon>Eukaryota</taxon>
        <taxon>Metazoa</taxon>
        <taxon>Chordata</taxon>
        <taxon>Craniata</taxon>
        <taxon>Vertebrata</taxon>
        <taxon>Euteleostomi</taxon>
        <taxon>Archelosauria</taxon>
        <taxon>Archosauria</taxon>
        <taxon>Dinosauria</taxon>
        <taxon>Saurischia</taxon>
        <taxon>Theropoda</taxon>
        <taxon>Coelurosauria</taxon>
        <taxon>Aves</taxon>
        <taxon>Palaeognathae</taxon>
        <taxon>Casuariiformes</taxon>
        <taxon>Dromaiidae</taxon>
        <taxon>Dromaius</taxon>
    </lineage>
</organism>
<accession>A0A8C4KUR3</accession>
<evidence type="ECO:0000313" key="3">
    <source>
        <dbReference type="Proteomes" id="UP000694423"/>
    </source>
</evidence>
<sequence length="147" mass="16706">MGLMIRQDQGQTVTQDWPGQHIPLCLLVKLYQFLAHQTNSSCNKAVLKIHHELYFPPRRAGNRPQPRDASLHNESNQPETRCRRNTGTLVQQRCGESHHHTPPPTAHTLSAQGRSSPAFWLHAARKQAVFTFYRSRGGQRLLNSKPA</sequence>
<dbReference type="Proteomes" id="UP000694423">
    <property type="component" value="Unplaced"/>
</dbReference>